<dbReference type="PROSITE" id="PS50887">
    <property type="entry name" value="GGDEF"/>
    <property type="match status" value="1"/>
</dbReference>
<dbReference type="EMBL" id="JAUSQZ010000001">
    <property type="protein sequence ID" value="MDP9825836.1"/>
    <property type="molecule type" value="Genomic_DNA"/>
</dbReference>
<dbReference type="SMART" id="SM00091">
    <property type="entry name" value="PAS"/>
    <property type="match status" value="2"/>
</dbReference>
<dbReference type="InterPro" id="IPR043128">
    <property type="entry name" value="Rev_trsase/Diguanyl_cyclase"/>
</dbReference>
<dbReference type="InterPro" id="IPR000160">
    <property type="entry name" value="GGDEF_dom"/>
</dbReference>
<protein>
    <submittedName>
        <fullName evidence="4">Diguanylate cyclase (GGDEF)-like protein/PAS domain S-box-containing protein</fullName>
    </submittedName>
</protein>
<dbReference type="Pfam" id="PF00990">
    <property type="entry name" value="GGDEF"/>
    <property type="match status" value="1"/>
</dbReference>
<dbReference type="InterPro" id="IPR013767">
    <property type="entry name" value="PAS_fold"/>
</dbReference>
<dbReference type="SMART" id="SM00267">
    <property type="entry name" value="GGDEF"/>
    <property type="match status" value="1"/>
</dbReference>
<reference evidence="4 5" key="1">
    <citation type="submission" date="2023-07" db="EMBL/GenBank/DDBJ databases">
        <title>Sequencing the genomes of 1000 actinobacteria strains.</title>
        <authorList>
            <person name="Klenk H.-P."/>
        </authorList>
    </citation>
    <scope>NUCLEOTIDE SEQUENCE [LARGE SCALE GENOMIC DNA]</scope>
    <source>
        <strain evidence="4 5">DSM 44388</strain>
    </source>
</reference>
<proteinExistence type="predicted"/>
<feature type="domain" description="PAS" evidence="1">
    <location>
        <begin position="305"/>
        <end position="375"/>
    </location>
</feature>
<dbReference type="InterPro" id="IPR035965">
    <property type="entry name" value="PAS-like_dom_sf"/>
</dbReference>
<dbReference type="SUPFAM" id="SSF55073">
    <property type="entry name" value="Nucleotide cyclase"/>
    <property type="match status" value="1"/>
</dbReference>
<keyword evidence="5" id="KW-1185">Reference proteome</keyword>
<dbReference type="PROSITE" id="PS50113">
    <property type="entry name" value="PAC"/>
    <property type="match status" value="1"/>
</dbReference>
<accession>A0ABT9NZH3</accession>
<dbReference type="InterPro" id="IPR013656">
    <property type="entry name" value="PAS_4"/>
</dbReference>
<dbReference type="InterPro" id="IPR003018">
    <property type="entry name" value="GAF"/>
</dbReference>
<gene>
    <name evidence="4" type="ORF">J2S57_001585</name>
</gene>
<dbReference type="SUPFAM" id="SSF55781">
    <property type="entry name" value="GAF domain-like"/>
    <property type="match status" value="2"/>
</dbReference>
<dbReference type="Gene3D" id="3.30.70.270">
    <property type="match status" value="1"/>
</dbReference>
<dbReference type="Pfam" id="PF00989">
    <property type="entry name" value="PAS"/>
    <property type="match status" value="1"/>
</dbReference>
<dbReference type="PANTHER" id="PTHR44757:SF2">
    <property type="entry name" value="BIOFILM ARCHITECTURE MAINTENANCE PROTEIN MBAA"/>
    <property type="match status" value="1"/>
</dbReference>
<feature type="domain" description="GGDEF" evidence="3">
    <location>
        <begin position="624"/>
        <end position="746"/>
    </location>
</feature>
<dbReference type="NCBIfam" id="TIGR00229">
    <property type="entry name" value="sensory_box"/>
    <property type="match status" value="2"/>
</dbReference>
<evidence type="ECO:0000259" key="2">
    <source>
        <dbReference type="PROSITE" id="PS50113"/>
    </source>
</evidence>
<feature type="domain" description="PAC" evidence="2">
    <location>
        <begin position="379"/>
        <end position="430"/>
    </location>
</feature>
<dbReference type="SMART" id="SM00065">
    <property type="entry name" value="GAF"/>
    <property type="match status" value="1"/>
</dbReference>
<dbReference type="CDD" id="cd00130">
    <property type="entry name" value="PAS"/>
    <property type="match status" value="2"/>
</dbReference>
<name>A0ABT9NZH3_9ACTN</name>
<dbReference type="NCBIfam" id="TIGR00254">
    <property type="entry name" value="GGDEF"/>
    <property type="match status" value="1"/>
</dbReference>
<organism evidence="4 5">
    <name type="scientific">Kineosporia succinea</name>
    <dbReference type="NCBI Taxonomy" id="84632"/>
    <lineage>
        <taxon>Bacteria</taxon>
        <taxon>Bacillati</taxon>
        <taxon>Actinomycetota</taxon>
        <taxon>Actinomycetes</taxon>
        <taxon>Kineosporiales</taxon>
        <taxon>Kineosporiaceae</taxon>
        <taxon>Kineosporia</taxon>
    </lineage>
</organism>
<dbReference type="PROSITE" id="PS50112">
    <property type="entry name" value="PAS"/>
    <property type="match status" value="2"/>
</dbReference>
<dbReference type="Proteomes" id="UP001235712">
    <property type="component" value="Unassembled WGS sequence"/>
</dbReference>
<dbReference type="InterPro" id="IPR029016">
    <property type="entry name" value="GAF-like_dom_sf"/>
</dbReference>
<dbReference type="Pfam" id="PF01590">
    <property type="entry name" value="GAF"/>
    <property type="match status" value="1"/>
</dbReference>
<dbReference type="Gene3D" id="3.30.450.40">
    <property type="match status" value="2"/>
</dbReference>
<evidence type="ECO:0000313" key="5">
    <source>
        <dbReference type="Proteomes" id="UP001235712"/>
    </source>
</evidence>
<evidence type="ECO:0000313" key="4">
    <source>
        <dbReference type="EMBL" id="MDP9825836.1"/>
    </source>
</evidence>
<sequence length="750" mass="82719">MDHPDEARRLTELHSLGILDSAPEPGFDDLAQLAADLTGSPVALVTLIDEQRQWFKAKVGTDLCAVGRDIAFCDHVVRGRAELEVSDLRIDPRFASNPFVTGPPHAVFYAGFPVLLETGSILGTICVIDLHERELTERQREQMRALARQVSTQLELRRRTIEQAREIELRTTAQRQLARSRSEYRLLTENSGDVIARWTVDGRVTYMSPSAGSVLGLDTERDLGTRLIDRVHPDDQPVLREAHAAVLRGGAELITLRMPASGGDWHWLECTLSPLHDPDKGELEIHCAAREVTERVTAAARIAQSEERFRSIFHGSPMGITLTDTTGRLISANPAMCRLLGVPHDELIGRMRSDFVHPADSAMHPSAMRDLMKRPGTSVEVVVRFRRHDGVLAWASAWLSWIHDGDPEPHLLAHVFDITDRRAAEQALADSEANLAAINRVTRRILSGEPARTAIVTALVDIAGASLATVLEKNDADEFVITGCSDAQRVGEAYAAASTPATAGVWRDKKSLFIEKVPGNALVNQKLARMINAQSILYQPIMSGDEIMALLSVSWETPVSDLDDRRLKAVELLADEAAFGLAHDALVRRYENLAGTDQLTGLPNRRSWDERLSVLVAASQRTAEPFVVAVADVDRFKVYNDTHGHLEGDVLLREVAQAVRAELRAVDTVARWGGEEFAIALPNCRESDARRALERVRRAMPRGQTISIGYCHWDLQASADSLMNRADAALYEAKRSGRDRVVAAADLPPA</sequence>
<dbReference type="Gene3D" id="3.30.450.20">
    <property type="entry name" value="PAS domain"/>
    <property type="match status" value="2"/>
</dbReference>
<dbReference type="SUPFAM" id="SSF55785">
    <property type="entry name" value="PYP-like sensor domain (PAS domain)"/>
    <property type="match status" value="2"/>
</dbReference>
<dbReference type="PANTHER" id="PTHR44757">
    <property type="entry name" value="DIGUANYLATE CYCLASE DGCP"/>
    <property type="match status" value="1"/>
</dbReference>
<feature type="domain" description="PAS" evidence="1">
    <location>
        <begin position="180"/>
        <end position="250"/>
    </location>
</feature>
<dbReference type="InterPro" id="IPR052155">
    <property type="entry name" value="Biofilm_reg_signaling"/>
</dbReference>
<dbReference type="RefSeq" id="WP_307240019.1">
    <property type="nucleotide sequence ID" value="NZ_JAUSQZ010000001.1"/>
</dbReference>
<dbReference type="Pfam" id="PF13185">
    <property type="entry name" value="GAF_2"/>
    <property type="match status" value="1"/>
</dbReference>
<evidence type="ECO:0000259" key="1">
    <source>
        <dbReference type="PROSITE" id="PS50112"/>
    </source>
</evidence>
<dbReference type="CDD" id="cd01949">
    <property type="entry name" value="GGDEF"/>
    <property type="match status" value="1"/>
</dbReference>
<dbReference type="Pfam" id="PF08448">
    <property type="entry name" value="PAS_4"/>
    <property type="match status" value="1"/>
</dbReference>
<dbReference type="InterPro" id="IPR000014">
    <property type="entry name" value="PAS"/>
</dbReference>
<dbReference type="InterPro" id="IPR029787">
    <property type="entry name" value="Nucleotide_cyclase"/>
</dbReference>
<dbReference type="InterPro" id="IPR000700">
    <property type="entry name" value="PAS-assoc_C"/>
</dbReference>
<comment type="caution">
    <text evidence="4">The sequence shown here is derived from an EMBL/GenBank/DDBJ whole genome shotgun (WGS) entry which is preliminary data.</text>
</comment>
<evidence type="ECO:0000259" key="3">
    <source>
        <dbReference type="PROSITE" id="PS50887"/>
    </source>
</evidence>